<feature type="domain" description="Purine catabolism PurC-like" evidence="2">
    <location>
        <begin position="7"/>
        <end position="121"/>
    </location>
</feature>
<evidence type="ECO:0000259" key="4">
    <source>
        <dbReference type="Pfam" id="PF17853"/>
    </source>
</evidence>
<dbReference type="eggNOG" id="COG2508">
    <property type="taxonomic scope" value="Bacteria"/>
</dbReference>
<dbReference type="EMBL" id="AWTC01000015">
    <property type="protein sequence ID" value="EST10993.1"/>
    <property type="molecule type" value="Genomic_DNA"/>
</dbReference>
<dbReference type="InterPro" id="IPR025736">
    <property type="entry name" value="PucR_C-HTH_dom"/>
</dbReference>
<dbReference type="Pfam" id="PF17853">
    <property type="entry name" value="GGDEF_2"/>
    <property type="match status" value="1"/>
</dbReference>
<dbReference type="InterPro" id="IPR012914">
    <property type="entry name" value="PucR_dom"/>
</dbReference>
<feature type="domain" description="CdaR GGDEF-like" evidence="4">
    <location>
        <begin position="154"/>
        <end position="271"/>
    </location>
</feature>
<dbReference type="InterPro" id="IPR041522">
    <property type="entry name" value="CdaR_GGDEF"/>
</dbReference>
<dbReference type="InterPro" id="IPR042070">
    <property type="entry name" value="PucR_C-HTH_sf"/>
</dbReference>
<feature type="domain" description="PucR C-terminal helix-turn-helix" evidence="3">
    <location>
        <begin position="324"/>
        <end position="380"/>
    </location>
</feature>
<dbReference type="InterPro" id="IPR051448">
    <property type="entry name" value="CdaR-like_regulators"/>
</dbReference>
<dbReference type="AlphaFoldDB" id="V6IUX6"/>
<name>V6IUX6_9BACL</name>
<dbReference type="PATRIC" id="fig|1395513.3.peg.2917"/>
<sequence length="386" mass="44567">MITLNNLFTLPELELIHLVAGNEGINRPISGVNVMESDSLAEFFKENELLVTTGINIQMDEQKLIAMVQMAFHRKTSGIILNVGPYIPYIPEQVIAFANEHCFPVFEMPWVYRVADFVKITVQYLAATEQKETKSRHALSEVLFQPEPDADYVSKAFTQLGIKTDHDFAIIVCACDSKQTISSSLRYVAEDELSRKYKLLLSMHGNAQMIYLVSRSEFNDSTLPLKKIIETIYQKCEEKFGKTHLSIGMGNEYPLKNLTKSYHEAMTVIRLHQRHPELSIYEYKKIGAYKIIMDVRERNVIEAFHQESLGLLYRYDQLHETDFVHFLRVFLEEDGRTANIARKEFIHRNTVLYKMKKIESILGTDLCQPFAKTNLSLAFMIEDLMD</sequence>
<dbReference type="Proteomes" id="UP000018296">
    <property type="component" value="Unassembled WGS sequence"/>
</dbReference>
<evidence type="ECO:0000256" key="1">
    <source>
        <dbReference type="ARBA" id="ARBA00006754"/>
    </source>
</evidence>
<dbReference type="PANTHER" id="PTHR33744">
    <property type="entry name" value="CARBOHYDRATE DIACID REGULATOR"/>
    <property type="match status" value="1"/>
</dbReference>
<organism evidence="5 6">
    <name type="scientific">Sporolactobacillus laevolacticus DSM 442</name>
    <dbReference type="NCBI Taxonomy" id="1395513"/>
    <lineage>
        <taxon>Bacteria</taxon>
        <taxon>Bacillati</taxon>
        <taxon>Bacillota</taxon>
        <taxon>Bacilli</taxon>
        <taxon>Bacillales</taxon>
        <taxon>Sporolactobacillaceae</taxon>
        <taxon>Sporolactobacillus</taxon>
    </lineage>
</organism>
<dbReference type="Pfam" id="PF07905">
    <property type="entry name" value="PucR"/>
    <property type="match status" value="1"/>
</dbReference>
<evidence type="ECO:0000313" key="6">
    <source>
        <dbReference type="Proteomes" id="UP000018296"/>
    </source>
</evidence>
<dbReference type="Pfam" id="PF13556">
    <property type="entry name" value="HTH_30"/>
    <property type="match status" value="1"/>
</dbReference>
<gene>
    <name evidence="5" type="ORF">P343_14370</name>
</gene>
<dbReference type="STRING" id="1395513.P343_14370"/>
<dbReference type="OrthoDB" id="142218at2"/>
<dbReference type="PANTHER" id="PTHR33744:SF1">
    <property type="entry name" value="DNA-BINDING TRANSCRIPTIONAL ACTIVATOR ADER"/>
    <property type="match status" value="1"/>
</dbReference>
<dbReference type="RefSeq" id="WP_023511104.1">
    <property type="nucleotide sequence ID" value="NZ_AWTC01000015.1"/>
</dbReference>
<comment type="similarity">
    <text evidence="1">Belongs to the CdaR family.</text>
</comment>
<comment type="caution">
    <text evidence="5">The sequence shown here is derived from an EMBL/GenBank/DDBJ whole genome shotgun (WGS) entry which is preliminary data.</text>
</comment>
<evidence type="ECO:0000259" key="3">
    <source>
        <dbReference type="Pfam" id="PF13556"/>
    </source>
</evidence>
<reference evidence="5 6" key="1">
    <citation type="journal article" date="2013" name="Genome Announc.">
        <title>Genome Sequence of Sporolactobacillus laevolacticus DSM442, an Efficient Polymer-Grade D-Lactate Producer from Agricultural Waste Cottonseed as a Nitrogen Source.</title>
        <authorList>
            <person name="Wang H."/>
            <person name="Wang L."/>
            <person name="Ju J."/>
            <person name="Yu B."/>
            <person name="Ma Y."/>
        </authorList>
    </citation>
    <scope>NUCLEOTIDE SEQUENCE [LARGE SCALE GENOMIC DNA]</scope>
    <source>
        <strain evidence="5 6">DSM 442</strain>
    </source>
</reference>
<proteinExistence type="inferred from homology"/>
<evidence type="ECO:0000259" key="2">
    <source>
        <dbReference type="Pfam" id="PF07905"/>
    </source>
</evidence>
<protein>
    <submittedName>
        <fullName evidence="5">Transcriptional regulator</fullName>
    </submittedName>
</protein>
<accession>V6IUX6</accession>
<dbReference type="Gene3D" id="1.10.10.2840">
    <property type="entry name" value="PucR C-terminal helix-turn-helix domain"/>
    <property type="match status" value="1"/>
</dbReference>
<keyword evidence="6" id="KW-1185">Reference proteome</keyword>
<evidence type="ECO:0000313" key="5">
    <source>
        <dbReference type="EMBL" id="EST10993.1"/>
    </source>
</evidence>